<dbReference type="Proteomes" id="UP001153292">
    <property type="component" value="Chromosome 17"/>
</dbReference>
<accession>A0ABN8EF18</accession>
<reference evidence="2" key="1">
    <citation type="submission" date="2021-12" db="EMBL/GenBank/DDBJ databases">
        <authorList>
            <person name="King R."/>
        </authorList>
    </citation>
    <scope>NUCLEOTIDE SEQUENCE</scope>
</reference>
<gene>
    <name evidence="2" type="ORF">CHILSU_LOCUS3818</name>
</gene>
<name>A0ABN8EF18_CHISP</name>
<keyword evidence="1" id="KW-0732">Signal</keyword>
<dbReference type="EMBL" id="OU963910">
    <property type="protein sequence ID" value="CAH0678987.1"/>
    <property type="molecule type" value="Genomic_DNA"/>
</dbReference>
<sequence>MKGVLCVIILLFQTGPAFNQVVRNVRFLQHSTYMLKVVEETVHDIENNGWCNLKIPDINENISFFLIDRNITGTVTYKNGFLHTIERVDVLGRSVQQRWVWNASVASVVASLESQLQLHNAVLGFDVVAQIDGKTRHYTASVMHKLIAINFAVVTYMNLNETTDIRVNVVRPDAPSTKISYIPDDEYSDMIGAMYDPNSTRDPVMLWAHTIQPMMEDVVTHRVVFPTICYNCAA</sequence>
<evidence type="ECO:0000313" key="2">
    <source>
        <dbReference type="EMBL" id="CAH0678987.1"/>
    </source>
</evidence>
<feature type="chain" id="PRO_5047475971" evidence="1">
    <location>
        <begin position="20"/>
        <end position="234"/>
    </location>
</feature>
<evidence type="ECO:0000313" key="3">
    <source>
        <dbReference type="Proteomes" id="UP001153292"/>
    </source>
</evidence>
<evidence type="ECO:0000256" key="1">
    <source>
        <dbReference type="SAM" id="SignalP"/>
    </source>
</evidence>
<proteinExistence type="predicted"/>
<protein>
    <submittedName>
        <fullName evidence="2">Uncharacterized protein</fullName>
    </submittedName>
</protein>
<feature type="signal peptide" evidence="1">
    <location>
        <begin position="1"/>
        <end position="19"/>
    </location>
</feature>
<keyword evidence="3" id="KW-1185">Reference proteome</keyword>
<organism evidence="2 3">
    <name type="scientific">Chilo suppressalis</name>
    <name type="common">Asiatic rice borer moth</name>
    <dbReference type="NCBI Taxonomy" id="168631"/>
    <lineage>
        <taxon>Eukaryota</taxon>
        <taxon>Metazoa</taxon>
        <taxon>Ecdysozoa</taxon>
        <taxon>Arthropoda</taxon>
        <taxon>Hexapoda</taxon>
        <taxon>Insecta</taxon>
        <taxon>Pterygota</taxon>
        <taxon>Neoptera</taxon>
        <taxon>Endopterygota</taxon>
        <taxon>Lepidoptera</taxon>
        <taxon>Glossata</taxon>
        <taxon>Ditrysia</taxon>
        <taxon>Pyraloidea</taxon>
        <taxon>Crambidae</taxon>
        <taxon>Crambinae</taxon>
        <taxon>Chilo</taxon>
    </lineage>
</organism>